<evidence type="ECO:0000313" key="2">
    <source>
        <dbReference type="Proteomes" id="UP000786811"/>
    </source>
</evidence>
<comment type="caution">
    <text evidence="1">The sequence shown here is derived from an EMBL/GenBank/DDBJ whole genome shotgun (WGS) entry which is preliminary data.</text>
</comment>
<dbReference type="Proteomes" id="UP000786811">
    <property type="component" value="Unassembled WGS sequence"/>
</dbReference>
<sequence>MRTPACLSIYFSRKTTRPRVRSRGPLKPFTEITSPCARNRCFRESPERARGYDLLPIINIMLLHFPYYLSRYPSLHLGFKC</sequence>
<dbReference type="AlphaFoldDB" id="A0A8J2HQI3"/>
<gene>
    <name evidence="1" type="ORF">HICCMSTLAB_LOCUS11291</name>
</gene>
<protein>
    <submittedName>
        <fullName evidence="1">Uncharacterized protein</fullName>
    </submittedName>
</protein>
<keyword evidence="2" id="KW-1185">Reference proteome</keyword>
<name>A0A8J2HQI3_COTCN</name>
<dbReference type="EMBL" id="CAJNRD030001123">
    <property type="protein sequence ID" value="CAG5103001.1"/>
    <property type="molecule type" value="Genomic_DNA"/>
</dbReference>
<proteinExistence type="predicted"/>
<organism evidence="1 2">
    <name type="scientific">Cotesia congregata</name>
    <name type="common">Parasitoid wasp</name>
    <name type="synonym">Apanteles congregatus</name>
    <dbReference type="NCBI Taxonomy" id="51543"/>
    <lineage>
        <taxon>Eukaryota</taxon>
        <taxon>Metazoa</taxon>
        <taxon>Ecdysozoa</taxon>
        <taxon>Arthropoda</taxon>
        <taxon>Hexapoda</taxon>
        <taxon>Insecta</taxon>
        <taxon>Pterygota</taxon>
        <taxon>Neoptera</taxon>
        <taxon>Endopterygota</taxon>
        <taxon>Hymenoptera</taxon>
        <taxon>Apocrita</taxon>
        <taxon>Ichneumonoidea</taxon>
        <taxon>Braconidae</taxon>
        <taxon>Microgastrinae</taxon>
        <taxon>Cotesia</taxon>
    </lineage>
</organism>
<reference evidence="1" key="1">
    <citation type="submission" date="2021-04" db="EMBL/GenBank/DDBJ databases">
        <authorList>
            <person name="Chebbi M.A.C M."/>
        </authorList>
    </citation>
    <scope>NUCLEOTIDE SEQUENCE</scope>
</reference>
<evidence type="ECO:0000313" key="1">
    <source>
        <dbReference type="EMBL" id="CAG5103001.1"/>
    </source>
</evidence>
<accession>A0A8J2HQI3</accession>